<feature type="domain" description="HTH tetR-type" evidence="6">
    <location>
        <begin position="4"/>
        <end position="64"/>
    </location>
</feature>
<dbReference type="GO" id="GO:0003700">
    <property type="term" value="F:DNA-binding transcription factor activity"/>
    <property type="evidence" value="ECO:0007669"/>
    <property type="project" value="TreeGrafter"/>
</dbReference>
<dbReference type="InterPro" id="IPR009057">
    <property type="entry name" value="Homeodomain-like_sf"/>
</dbReference>
<proteinExistence type="predicted"/>
<dbReference type="PANTHER" id="PTHR30055:SF234">
    <property type="entry name" value="HTH-TYPE TRANSCRIPTIONAL REGULATOR BETI"/>
    <property type="match status" value="1"/>
</dbReference>
<organism evidence="7 8">
    <name type="scientific">Leucobacter viscericola</name>
    <dbReference type="NCBI Taxonomy" id="2714935"/>
    <lineage>
        <taxon>Bacteria</taxon>
        <taxon>Bacillati</taxon>
        <taxon>Actinomycetota</taxon>
        <taxon>Actinomycetes</taxon>
        <taxon>Micrococcales</taxon>
        <taxon>Microbacteriaceae</taxon>
        <taxon>Leucobacter</taxon>
    </lineage>
</organism>
<evidence type="ECO:0000256" key="2">
    <source>
        <dbReference type="ARBA" id="ARBA00023015"/>
    </source>
</evidence>
<accession>A0A6G7XHL6</accession>
<dbReference type="Proteomes" id="UP000502677">
    <property type="component" value="Chromosome"/>
</dbReference>
<evidence type="ECO:0000256" key="1">
    <source>
        <dbReference type="ARBA" id="ARBA00022491"/>
    </source>
</evidence>
<dbReference type="InterPro" id="IPR039538">
    <property type="entry name" value="BetI_C"/>
</dbReference>
<evidence type="ECO:0000259" key="6">
    <source>
        <dbReference type="PROSITE" id="PS50977"/>
    </source>
</evidence>
<name>A0A6G7XHL6_9MICO</name>
<feature type="DNA-binding region" description="H-T-H motif" evidence="5">
    <location>
        <begin position="27"/>
        <end position="46"/>
    </location>
</feature>
<evidence type="ECO:0000256" key="3">
    <source>
        <dbReference type="ARBA" id="ARBA00023125"/>
    </source>
</evidence>
<dbReference type="Pfam" id="PF13977">
    <property type="entry name" value="TetR_C_6"/>
    <property type="match status" value="1"/>
</dbReference>
<evidence type="ECO:0000313" key="8">
    <source>
        <dbReference type="Proteomes" id="UP000502677"/>
    </source>
</evidence>
<keyword evidence="3 5" id="KW-0238">DNA-binding</keyword>
<evidence type="ECO:0000256" key="4">
    <source>
        <dbReference type="ARBA" id="ARBA00023163"/>
    </source>
</evidence>
<dbReference type="PRINTS" id="PR00455">
    <property type="entry name" value="HTHTETR"/>
</dbReference>
<keyword evidence="8" id="KW-1185">Reference proteome</keyword>
<sequence>MAELDARERILTASRQEIAASGVRGLRVQQVAKRAGVSLGLVYYHFEDRTGLLNATIDAVNRAVQDRGPVSDASLSPAESITTMLAAEFGDAGSTRDDSVVWNEIRAIAVFETEIQAALSQTTREWEGRLSEPLEHAGVPSEAIAETATLLTGLVEGLSSRWLSGQLDTATAQKLMRRGVSAILAATIT</sequence>
<dbReference type="EMBL" id="CP049863">
    <property type="protein sequence ID" value="QIK64043.1"/>
    <property type="molecule type" value="Genomic_DNA"/>
</dbReference>
<dbReference type="Pfam" id="PF00440">
    <property type="entry name" value="TetR_N"/>
    <property type="match status" value="1"/>
</dbReference>
<dbReference type="RefSeq" id="WP_166292383.1">
    <property type="nucleotide sequence ID" value="NZ_CP049863.1"/>
</dbReference>
<gene>
    <name evidence="7" type="ORF">G7068_13195</name>
</gene>
<dbReference type="AlphaFoldDB" id="A0A6G7XHL6"/>
<dbReference type="InterPro" id="IPR050109">
    <property type="entry name" value="HTH-type_TetR-like_transc_reg"/>
</dbReference>
<dbReference type="InterPro" id="IPR036271">
    <property type="entry name" value="Tet_transcr_reg_TetR-rel_C_sf"/>
</dbReference>
<keyword evidence="2" id="KW-0805">Transcription regulation</keyword>
<keyword evidence="4" id="KW-0804">Transcription</keyword>
<evidence type="ECO:0000313" key="7">
    <source>
        <dbReference type="EMBL" id="QIK64043.1"/>
    </source>
</evidence>
<dbReference type="PROSITE" id="PS50977">
    <property type="entry name" value="HTH_TETR_2"/>
    <property type="match status" value="1"/>
</dbReference>
<dbReference type="Gene3D" id="1.10.357.10">
    <property type="entry name" value="Tetracycline Repressor, domain 2"/>
    <property type="match status" value="1"/>
</dbReference>
<keyword evidence="1" id="KW-0678">Repressor</keyword>
<dbReference type="KEGG" id="lvi:G7068_13195"/>
<dbReference type="PANTHER" id="PTHR30055">
    <property type="entry name" value="HTH-TYPE TRANSCRIPTIONAL REGULATOR RUTR"/>
    <property type="match status" value="1"/>
</dbReference>
<reference evidence="7 8" key="1">
    <citation type="submission" date="2020-03" db="EMBL/GenBank/DDBJ databases">
        <title>Leucobacter sp. nov., isolated from beetles.</title>
        <authorList>
            <person name="Hyun D.-W."/>
            <person name="Bae J.-W."/>
        </authorList>
    </citation>
    <scope>NUCLEOTIDE SEQUENCE [LARGE SCALE GENOMIC DNA]</scope>
    <source>
        <strain evidence="7 8">HDW9C</strain>
    </source>
</reference>
<dbReference type="SUPFAM" id="SSF46689">
    <property type="entry name" value="Homeodomain-like"/>
    <property type="match status" value="1"/>
</dbReference>
<protein>
    <submittedName>
        <fullName evidence="7">TetR/AcrR family transcriptional regulator</fullName>
    </submittedName>
</protein>
<evidence type="ECO:0000256" key="5">
    <source>
        <dbReference type="PROSITE-ProRule" id="PRU00335"/>
    </source>
</evidence>
<dbReference type="SUPFAM" id="SSF48498">
    <property type="entry name" value="Tetracyclin repressor-like, C-terminal domain"/>
    <property type="match status" value="1"/>
</dbReference>
<dbReference type="InterPro" id="IPR001647">
    <property type="entry name" value="HTH_TetR"/>
</dbReference>
<dbReference type="GO" id="GO:0000976">
    <property type="term" value="F:transcription cis-regulatory region binding"/>
    <property type="evidence" value="ECO:0007669"/>
    <property type="project" value="TreeGrafter"/>
</dbReference>